<accession>A0A151B4L4</accession>
<dbReference type="Proteomes" id="UP000075531">
    <property type="component" value="Unassembled WGS sequence"/>
</dbReference>
<dbReference type="PATRIC" id="fig|1121338.3.peg.1217"/>
<keyword evidence="3" id="KW-1185">Reference proteome</keyword>
<gene>
    <name evidence="2" type="ORF">CLTEP_11860</name>
</gene>
<comment type="caution">
    <text evidence="2">The sequence shown here is derived from an EMBL/GenBank/DDBJ whole genome shotgun (WGS) entry which is preliminary data.</text>
</comment>
<proteinExistence type="predicted"/>
<dbReference type="EMBL" id="LTBA01000009">
    <property type="protein sequence ID" value="KYH34864.1"/>
    <property type="molecule type" value="Genomic_DNA"/>
</dbReference>
<name>A0A151B4L4_9CLOT</name>
<dbReference type="RefSeq" id="WP_066823959.1">
    <property type="nucleotide sequence ID" value="NZ_LTBA01000009.1"/>
</dbReference>
<dbReference type="OrthoDB" id="9925346at2"/>
<evidence type="ECO:0000256" key="1">
    <source>
        <dbReference type="SAM" id="Phobius"/>
    </source>
</evidence>
<evidence type="ECO:0000313" key="3">
    <source>
        <dbReference type="Proteomes" id="UP000075531"/>
    </source>
</evidence>
<protein>
    <submittedName>
        <fullName evidence="2">Uncharacterized protein</fullName>
    </submittedName>
</protein>
<feature type="transmembrane region" description="Helical" evidence="1">
    <location>
        <begin position="7"/>
        <end position="27"/>
    </location>
</feature>
<keyword evidence="1" id="KW-0812">Transmembrane</keyword>
<evidence type="ECO:0000313" key="2">
    <source>
        <dbReference type="EMBL" id="KYH34864.1"/>
    </source>
</evidence>
<sequence>MKKNHSTLFLFICFILILIGIFEYINYKNVIITDVSSGPGKAIYDFVKQRDGQSAAEKIKIKNTKKFYDGYGYRFDIYRYTAYTGRNEIIYFFLEKDSNNNWFVSSVQPKYSSKST</sequence>
<keyword evidence="1" id="KW-1133">Transmembrane helix</keyword>
<dbReference type="AlphaFoldDB" id="A0A151B4L4"/>
<organism evidence="2 3">
    <name type="scientific">Clostridium tepidiprofundi DSM 19306</name>
    <dbReference type="NCBI Taxonomy" id="1121338"/>
    <lineage>
        <taxon>Bacteria</taxon>
        <taxon>Bacillati</taxon>
        <taxon>Bacillota</taxon>
        <taxon>Clostridia</taxon>
        <taxon>Eubacteriales</taxon>
        <taxon>Clostridiaceae</taxon>
        <taxon>Clostridium</taxon>
    </lineage>
</organism>
<dbReference type="STRING" id="1121338.CLTEP_11860"/>
<keyword evidence="1" id="KW-0472">Membrane</keyword>
<reference evidence="2 3" key="1">
    <citation type="submission" date="2016-02" db="EMBL/GenBank/DDBJ databases">
        <title>Genome sequence of Clostridium tepidiprofundi DSM 19306.</title>
        <authorList>
            <person name="Poehlein A."/>
            <person name="Daniel R."/>
        </authorList>
    </citation>
    <scope>NUCLEOTIDE SEQUENCE [LARGE SCALE GENOMIC DNA]</scope>
    <source>
        <strain evidence="2 3">DSM 19306</strain>
    </source>
</reference>